<organism evidence="2 3">
    <name type="scientific">Trifolium medium</name>
    <dbReference type="NCBI Taxonomy" id="97028"/>
    <lineage>
        <taxon>Eukaryota</taxon>
        <taxon>Viridiplantae</taxon>
        <taxon>Streptophyta</taxon>
        <taxon>Embryophyta</taxon>
        <taxon>Tracheophyta</taxon>
        <taxon>Spermatophyta</taxon>
        <taxon>Magnoliopsida</taxon>
        <taxon>eudicotyledons</taxon>
        <taxon>Gunneridae</taxon>
        <taxon>Pentapetalae</taxon>
        <taxon>rosids</taxon>
        <taxon>fabids</taxon>
        <taxon>Fabales</taxon>
        <taxon>Fabaceae</taxon>
        <taxon>Papilionoideae</taxon>
        <taxon>50 kb inversion clade</taxon>
        <taxon>NPAAA clade</taxon>
        <taxon>Hologalegina</taxon>
        <taxon>IRL clade</taxon>
        <taxon>Trifolieae</taxon>
        <taxon>Trifolium</taxon>
    </lineage>
</organism>
<name>A0A392VH50_9FABA</name>
<dbReference type="EMBL" id="LXQA011146598">
    <property type="protein sequence ID" value="MCI86659.1"/>
    <property type="molecule type" value="Genomic_DNA"/>
</dbReference>
<evidence type="ECO:0000256" key="1">
    <source>
        <dbReference type="SAM" id="MobiDB-lite"/>
    </source>
</evidence>
<evidence type="ECO:0000313" key="2">
    <source>
        <dbReference type="EMBL" id="MCI86659.1"/>
    </source>
</evidence>
<evidence type="ECO:0000313" key="3">
    <source>
        <dbReference type="Proteomes" id="UP000265520"/>
    </source>
</evidence>
<feature type="region of interest" description="Disordered" evidence="1">
    <location>
        <begin position="1"/>
        <end position="30"/>
    </location>
</feature>
<dbReference type="AlphaFoldDB" id="A0A392VH50"/>
<feature type="compositionally biased region" description="Polar residues" evidence="1">
    <location>
        <begin position="21"/>
        <end position="30"/>
    </location>
</feature>
<reference evidence="2 3" key="1">
    <citation type="journal article" date="2018" name="Front. Plant Sci.">
        <title>Red Clover (Trifolium pratense) and Zigzag Clover (T. medium) - A Picture of Genomic Similarities and Differences.</title>
        <authorList>
            <person name="Dluhosova J."/>
            <person name="Istvanek J."/>
            <person name="Nedelnik J."/>
            <person name="Repkova J."/>
        </authorList>
    </citation>
    <scope>NUCLEOTIDE SEQUENCE [LARGE SCALE GENOMIC DNA]</scope>
    <source>
        <strain evidence="3">cv. 10/8</strain>
        <tissue evidence="2">Leaf</tissue>
    </source>
</reference>
<feature type="non-terminal residue" evidence="2">
    <location>
        <position position="1"/>
    </location>
</feature>
<keyword evidence="3" id="KW-1185">Reference proteome</keyword>
<comment type="caution">
    <text evidence="2">The sequence shown here is derived from an EMBL/GenBank/DDBJ whole genome shotgun (WGS) entry which is preliminary data.</text>
</comment>
<dbReference type="Proteomes" id="UP000265520">
    <property type="component" value="Unassembled WGS sequence"/>
</dbReference>
<protein>
    <submittedName>
        <fullName evidence="2">Uncharacterized protein</fullName>
    </submittedName>
</protein>
<proteinExistence type="predicted"/>
<sequence length="30" mass="2784">ADHKADGASEPCSGCMESGVLGSSSTTAAG</sequence>
<accession>A0A392VH50</accession>